<dbReference type="GO" id="GO:0051539">
    <property type="term" value="F:4 iron, 4 sulfur cluster binding"/>
    <property type="evidence" value="ECO:0007669"/>
    <property type="project" value="TreeGrafter"/>
</dbReference>
<name>A0A433JC20_9PROT</name>
<reference evidence="3 4" key="1">
    <citation type="submission" date="2018-12" db="EMBL/GenBank/DDBJ databases">
        <authorList>
            <person name="Yang Y."/>
        </authorList>
    </citation>
    <scope>NUCLEOTIDE SEQUENCE [LARGE SCALE GENOMIC DNA]</scope>
    <source>
        <strain evidence="3 4">GSF71</strain>
    </source>
</reference>
<dbReference type="AlphaFoldDB" id="A0A433JC20"/>
<organism evidence="3 4">
    <name type="scientific">Azospirillum doebereinerae</name>
    <dbReference type="NCBI Taxonomy" id="92933"/>
    <lineage>
        <taxon>Bacteria</taxon>
        <taxon>Pseudomonadati</taxon>
        <taxon>Pseudomonadota</taxon>
        <taxon>Alphaproteobacteria</taxon>
        <taxon>Rhodospirillales</taxon>
        <taxon>Azospirillaceae</taxon>
        <taxon>Azospirillum</taxon>
    </lineage>
</organism>
<protein>
    <submittedName>
        <fullName evidence="3">Iron-sulfur cluster assembly accessory protein</fullName>
    </submittedName>
</protein>
<comment type="caution">
    <text evidence="3">The sequence shown here is derived from an EMBL/GenBank/DDBJ whole genome shotgun (WGS) entry which is preliminary data.</text>
</comment>
<dbReference type="Pfam" id="PF01521">
    <property type="entry name" value="Fe-S_biosyn"/>
    <property type="match status" value="1"/>
</dbReference>
<evidence type="ECO:0000313" key="3">
    <source>
        <dbReference type="EMBL" id="RUQ74152.1"/>
    </source>
</evidence>
<dbReference type="InterPro" id="IPR016092">
    <property type="entry name" value="ATAP"/>
</dbReference>
<evidence type="ECO:0000256" key="1">
    <source>
        <dbReference type="SAM" id="MobiDB-lite"/>
    </source>
</evidence>
<dbReference type="NCBIfam" id="TIGR00049">
    <property type="entry name" value="iron-sulfur cluster assembly accessory protein"/>
    <property type="match status" value="1"/>
</dbReference>
<dbReference type="InterPro" id="IPR017870">
    <property type="entry name" value="FeS_cluster_insertion_CS"/>
</dbReference>
<dbReference type="OrthoDB" id="9801228at2"/>
<dbReference type="SUPFAM" id="SSF89360">
    <property type="entry name" value="HesB-like domain"/>
    <property type="match status" value="1"/>
</dbReference>
<proteinExistence type="predicted"/>
<evidence type="ECO:0000313" key="4">
    <source>
        <dbReference type="Proteomes" id="UP000280346"/>
    </source>
</evidence>
<dbReference type="Gene3D" id="2.60.300.12">
    <property type="entry name" value="HesB-like domain"/>
    <property type="match status" value="1"/>
</dbReference>
<gene>
    <name evidence="3" type="ORF">EJ913_07275</name>
</gene>
<dbReference type="PROSITE" id="PS01152">
    <property type="entry name" value="HESB"/>
    <property type="match status" value="1"/>
</dbReference>
<dbReference type="PANTHER" id="PTHR43011">
    <property type="entry name" value="IRON-SULFUR CLUSTER ASSEMBLY 2 HOMOLOG, MITOCHONDRIAL"/>
    <property type="match status" value="1"/>
</dbReference>
<dbReference type="GO" id="GO:0005506">
    <property type="term" value="F:iron ion binding"/>
    <property type="evidence" value="ECO:0007669"/>
    <property type="project" value="TreeGrafter"/>
</dbReference>
<feature type="domain" description="Core" evidence="2">
    <location>
        <begin position="3"/>
        <end position="103"/>
    </location>
</feature>
<dbReference type="GO" id="GO:0016226">
    <property type="term" value="P:iron-sulfur cluster assembly"/>
    <property type="evidence" value="ECO:0007669"/>
    <property type="project" value="InterPro"/>
</dbReference>
<keyword evidence="4" id="KW-1185">Reference proteome</keyword>
<dbReference type="Proteomes" id="UP000280346">
    <property type="component" value="Unassembled WGS sequence"/>
</dbReference>
<dbReference type="InterPro" id="IPR035903">
    <property type="entry name" value="HesB-like_dom_sf"/>
</dbReference>
<dbReference type="RefSeq" id="WP_126996271.1">
    <property type="nucleotide sequence ID" value="NZ_CP173190.1"/>
</dbReference>
<dbReference type="GO" id="GO:0051537">
    <property type="term" value="F:2 iron, 2 sulfur cluster binding"/>
    <property type="evidence" value="ECO:0007669"/>
    <property type="project" value="UniProtKB-ARBA"/>
</dbReference>
<dbReference type="PANTHER" id="PTHR43011:SF1">
    <property type="entry name" value="IRON-SULFUR CLUSTER ASSEMBLY 2 HOMOLOG, MITOCHONDRIAL"/>
    <property type="match status" value="1"/>
</dbReference>
<dbReference type="EMBL" id="RZIJ01000004">
    <property type="protein sequence ID" value="RUQ74152.1"/>
    <property type="molecule type" value="Genomic_DNA"/>
</dbReference>
<dbReference type="InterPro" id="IPR000361">
    <property type="entry name" value="ATAP_core_dom"/>
</dbReference>
<evidence type="ECO:0000259" key="2">
    <source>
        <dbReference type="Pfam" id="PF01521"/>
    </source>
</evidence>
<feature type="region of interest" description="Disordered" evidence="1">
    <location>
        <begin position="106"/>
        <end position="130"/>
    </location>
</feature>
<feature type="compositionally biased region" description="Low complexity" evidence="1">
    <location>
        <begin position="113"/>
        <end position="130"/>
    </location>
</feature>
<sequence length="130" mass="12636">MVILTDAAVSTLEQVLAKSGGAAAGLRIAVTDGGCAGMKYQMGLEAAAGDDDAVLSFGPVTIFVDSGSQPYLDGVVVDFVEGIEGSGFKFDNPNATSSCGCGKSFSAGGPGGSCSTASSGCGPSPSSTTH</sequence>
<accession>A0A433JC20</accession>